<dbReference type="SUPFAM" id="SSF47240">
    <property type="entry name" value="Ferritin-like"/>
    <property type="match status" value="1"/>
</dbReference>
<dbReference type="GO" id="GO:0046872">
    <property type="term" value="F:metal ion binding"/>
    <property type="evidence" value="ECO:0007669"/>
    <property type="project" value="InterPro"/>
</dbReference>
<dbReference type="KEGG" id="fma:FMG_1299"/>
<gene>
    <name evidence="2" type="ordered locus">FMG_1299</name>
</gene>
<dbReference type="Proteomes" id="UP000001319">
    <property type="component" value="Chromosome"/>
</dbReference>
<dbReference type="GO" id="GO:0016491">
    <property type="term" value="F:oxidoreductase activity"/>
    <property type="evidence" value="ECO:0007669"/>
    <property type="project" value="InterPro"/>
</dbReference>
<evidence type="ECO:0000259" key="1">
    <source>
        <dbReference type="Pfam" id="PF02915"/>
    </source>
</evidence>
<dbReference type="InterPro" id="IPR012347">
    <property type="entry name" value="Ferritin-like"/>
</dbReference>
<dbReference type="Pfam" id="PF02915">
    <property type="entry name" value="Rubrerythrin"/>
    <property type="match status" value="1"/>
</dbReference>
<name>B0S2X7_FINM2</name>
<proteinExistence type="predicted"/>
<dbReference type="Gene3D" id="1.20.1260.10">
    <property type="match status" value="1"/>
</dbReference>
<dbReference type="InterPro" id="IPR009078">
    <property type="entry name" value="Ferritin-like_SF"/>
</dbReference>
<protein>
    <recommendedName>
        <fullName evidence="1">Rubrerythrin diiron-binding domain-containing protein</fullName>
    </recommendedName>
</protein>
<feature type="domain" description="Rubrerythrin diiron-binding" evidence="1">
    <location>
        <begin position="23"/>
        <end position="136"/>
    </location>
</feature>
<accession>B0S2X7</accession>
<dbReference type="eggNOG" id="COG1633">
    <property type="taxonomic scope" value="Bacteria"/>
</dbReference>
<dbReference type="EMBL" id="AP008971">
    <property type="protein sequence ID" value="BAG08717.1"/>
    <property type="molecule type" value="Genomic_DNA"/>
</dbReference>
<keyword evidence="3" id="KW-1185">Reference proteome</keyword>
<sequence>MNLRELIESKQGEEMNITQKDMKILLKSQQGELDVVLMYRALADTVKDANDQEAFRKLATEEGHHASVFHNLTKENLKPKKTKAIIIPLLYKIVGKKKLYKLIANGEYNAANTYAPVAEKFPEIESVKNDEKRHGDIVSSLIKN</sequence>
<organism evidence="2 3">
    <name type="scientific">Finegoldia magna (strain ATCC 29328 / DSM 20472 / WAL 2508)</name>
    <name type="common">Peptostreptococcus magnus</name>
    <dbReference type="NCBI Taxonomy" id="334413"/>
    <lineage>
        <taxon>Bacteria</taxon>
        <taxon>Bacillati</taxon>
        <taxon>Bacillota</taxon>
        <taxon>Tissierellia</taxon>
        <taxon>Tissierellales</taxon>
        <taxon>Peptoniphilaceae</taxon>
        <taxon>Finegoldia</taxon>
    </lineage>
</organism>
<dbReference type="InterPro" id="IPR003251">
    <property type="entry name" value="Rr_diiron-bd_dom"/>
</dbReference>
<dbReference type="STRING" id="334413.FMG_1299"/>
<dbReference type="HOGENOM" id="CLU_157884_0_0_9"/>
<evidence type="ECO:0000313" key="3">
    <source>
        <dbReference type="Proteomes" id="UP000001319"/>
    </source>
</evidence>
<evidence type="ECO:0000313" key="2">
    <source>
        <dbReference type="EMBL" id="BAG08717.1"/>
    </source>
</evidence>
<dbReference type="AlphaFoldDB" id="B0S2X7"/>
<reference evidence="2 3" key="1">
    <citation type="journal article" date="2008" name="DNA Res.">
        <title>Complete genome sequence of Finegoldia magna, an anaerobic opportunistic pathogen.</title>
        <authorList>
            <person name="Goto T."/>
            <person name="Yamashita A."/>
            <person name="Hirakawa H."/>
            <person name="Matsutani M."/>
            <person name="Todo K."/>
            <person name="Ohshima K."/>
            <person name="Toh H."/>
            <person name="Miyamoto K."/>
            <person name="Kuhara S."/>
            <person name="Hattori M."/>
            <person name="Shimizu T."/>
            <person name="Akimoto S."/>
        </authorList>
    </citation>
    <scope>NUCLEOTIDE SEQUENCE [LARGE SCALE GENOMIC DNA]</scope>
    <source>
        <strain evidence="3">ATCC 29328 / DSM 20472 / WAL 2508</strain>
    </source>
</reference>